<reference evidence="3 5" key="2">
    <citation type="journal article" date="2014" name="PLoS Genet.">
        <title>Phylogenetically driven sequencing of extremely halophilic archaea reveals strategies for static and dynamic osmo-response.</title>
        <authorList>
            <person name="Becker E.A."/>
            <person name="Seitzer P.M."/>
            <person name="Tritt A."/>
            <person name="Larsen D."/>
            <person name="Krusor M."/>
            <person name="Yao A.I."/>
            <person name="Wu D."/>
            <person name="Madern D."/>
            <person name="Eisen J.A."/>
            <person name="Darling A.E."/>
            <person name="Facciotti M.T."/>
        </authorList>
    </citation>
    <scope>NUCLEOTIDE SEQUENCE [LARGE SCALE GENOMIC DNA]</scope>
    <source>
        <strain evidence="3 5">DSM 11551</strain>
    </source>
</reference>
<keyword evidence="4" id="KW-1185">Reference proteome</keyword>
<gene>
    <name evidence="2" type="ordered locus">Hbor_24870</name>
    <name evidence="3" type="ORF">C499_16012</name>
</gene>
<organism evidence="2 4">
    <name type="scientific">Halogeometricum borinquense (strain ATCC 700274 / DSM 11551 / JCM 10706 / KCTC 4070 / PR3)</name>
    <dbReference type="NCBI Taxonomy" id="469382"/>
    <lineage>
        <taxon>Archaea</taxon>
        <taxon>Methanobacteriati</taxon>
        <taxon>Methanobacteriota</taxon>
        <taxon>Stenosarchaea group</taxon>
        <taxon>Halobacteria</taxon>
        <taxon>Halobacteriales</taxon>
        <taxon>Haloferacaceae</taxon>
        <taxon>Halogeometricum</taxon>
    </lineage>
</organism>
<dbReference type="Proteomes" id="UP000011585">
    <property type="component" value="Unassembled WGS sequence"/>
</dbReference>
<feature type="region of interest" description="Disordered" evidence="1">
    <location>
        <begin position="1"/>
        <end position="40"/>
    </location>
</feature>
<accession>E4NRZ7</accession>
<evidence type="ECO:0000313" key="5">
    <source>
        <dbReference type="Proteomes" id="UP000011585"/>
    </source>
</evidence>
<dbReference type="EMBL" id="AOHT01000049">
    <property type="protein sequence ID" value="ELY24399.1"/>
    <property type="molecule type" value="Genomic_DNA"/>
</dbReference>
<dbReference type="EMBL" id="CP001690">
    <property type="protein sequence ID" value="ADQ68043.1"/>
    <property type="molecule type" value="Genomic_DNA"/>
</dbReference>
<dbReference type="Proteomes" id="UP000006663">
    <property type="component" value="Chromosome"/>
</dbReference>
<dbReference type="AlphaFoldDB" id="E4NRZ7"/>
<protein>
    <submittedName>
        <fullName evidence="2">Uncharacterized protein</fullName>
    </submittedName>
</protein>
<dbReference type="HOGENOM" id="CLU_219266_0_0_2"/>
<feature type="compositionally biased region" description="Acidic residues" evidence="1">
    <location>
        <begin position="24"/>
        <end position="40"/>
    </location>
</feature>
<dbReference type="RefSeq" id="WP_006056498.1">
    <property type="nucleotide sequence ID" value="NZ_AOHT01000049.1"/>
</dbReference>
<dbReference type="KEGG" id="hbo:Hbor_24870"/>
<proteinExistence type="predicted"/>
<sequence>MAAKQSTFGMAHATVVPRNYRPDDADDGADMDEADDSDSV</sequence>
<dbReference type="GeneID" id="79109805"/>
<evidence type="ECO:0000313" key="3">
    <source>
        <dbReference type="EMBL" id="ELY24399.1"/>
    </source>
</evidence>
<name>E4NRZ7_HALBP</name>
<evidence type="ECO:0000313" key="2">
    <source>
        <dbReference type="EMBL" id="ADQ68043.1"/>
    </source>
</evidence>
<evidence type="ECO:0000256" key="1">
    <source>
        <dbReference type="SAM" id="MobiDB-lite"/>
    </source>
</evidence>
<dbReference type="STRING" id="469382.Hbor_24870"/>
<evidence type="ECO:0000313" key="4">
    <source>
        <dbReference type="Proteomes" id="UP000006663"/>
    </source>
</evidence>
<reference evidence="2 4" key="1">
    <citation type="journal article" date="2009" name="Stand. Genomic Sci.">
        <title>Complete genome sequence of Halogeometricum borinquense type strain (PR3).</title>
        <authorList>
            <person name="Malfatti S."/>
            <person name="Tindall B.J."/>
            <person name="Schneider S."/>
            <person name="Fahnrich R."/>
            <person name="Lapidus A."/>
            <person name="Labuttii K."/>
            <person name="Copeland A."/>
            <person name="Glavina Del Rio T."/>
            <person name="Nolan M."/>
            <person name="Chen F."/>
            <person name="Lucas S."/>
            <person name="Tice H."/>
            <person name="Cheng J.F."/>
            <person name="Bruce D."/>
            <person name="Goodwin L."/>
            <person name="Pitluck S."/>
            <person name="Anderson I."/>
            <person name="Pati A."/>
            <person name="Ivanova N."/>
            <person name="Mavromatis K."/>
            <person name="Chen A."/>
            <person name="Palaniappan K."/>
            <person name="D'haeseleer P."/>
            <person name="Goker M."/>
            <person name="Bristow J."/>
            <person name="Eisen J.A."/>
            <person name="Markowitz V."/>
            <person name="Hugenholtz P."/>
            <person name="Kyrpides N.C."/>
            <person name="Klenk H.P."/>
            <person name="Chain P."/>
        </authorList>
    </citation>
    <scope>NUCLEOTIDE SEQUENCE [LARGE SCALE GENOMIC DNA]</scope>
    <source>
        <strain evidence="4">ATCC 700274 / DSM 11551 / JCM 10706 / KCTC 4070 / PR3</strain>
        <strain evidence="2">PR 3</strain>
    </source>
</reference>